<accession>A0A7J7MD14</accession>
<dbReference type="PANTHER" id="PTHR38926:SF5">
    <property type="entry name" value="F-BOX AND LEUCINE-RICH REPEAT PROTEIN 6"/>
    <property type="match status" value="1"/>
</dbReference>
<comment type="caution">
    <text evidence="1">The sequence shown here is derived from an EMBL/GenBank/DDBJ whole genome shotgun (WGS) entry which is preliminary data.</text>
</comment>
<dbReference type="Gene3D" id="3.80.10.10">
    <property type="entry name" value="Ribonuclease Inhibitor"/>
    <property type="match status" value="1"/>
</dbReference>
<dbReference type="InterPro" id="IPR032675">
    <property type="entry name" value="LRR_dom_sf"/>
</dbReference>
<keyword evidence="2" id="KW-1185">Reference proteome</keyword>
<reference evidence="1 2" key="1">
    <citation type="journal article" date="2020" name="IScience">
        <title>Genome Sequencing of the Endangered Kingdonia uniflora (Circaeasteraceae, Ranunculales) Reveals Potential Mechanisms of Evolutionary Specialization.</title>
        <authorList>
            <person name="Sun Y."/>
            <person name="Deng T."/>
            <person name="Zhang A."/>
            <person name="Moore M.J."/>
            <person name="Landis J.B."/>
            <person name="Lin N."/>
            <person name="Zhang H."/>
            <person name="Zhang X."/>
            <person name="Huang J."/>
            <person name="Zhang X."/>
            <person name="Sun H."/>
            <person name="Wang H."/>
        </authorList>
    </citation>
    <scope>NUCLEOTIDE SEQUENCE [LARGE SCALE GENOMIC DNA]</scope>
    <source>
        <strain evidence="1">TB1705</strain>
        <tissue evidence="1">Leaf</tissue>
    </source>
</reference>
<protein>
    <submittedName>
        <fullName evidence="1">Uncharacterized protein</fullName>
    </submittedName>
</protein>
<evidence type="ECO:0000313" key="2">
    <source>
        <dbReference type="Proteomes" id="UP000541444"/>
    </source>
</evidence>
<dbReference type="AlphaFoldDB" id="A0A7J7MD14"/>
<dbReference type="SUPFAM" id="SSF52047">
    <property type="entry name" value="RNI-like"/>
    <property type="match status" value="1"/>
</dbReference>
<gene>
    <name evidence="1" type="ORF">GIB67_021392</name>
</gene>
<name>A0A7J7MD14_9MAGN</name>
<sequence length="201" mass="22458">MLITRSLNFLRKLPASRFSDDLIFSFIANHDRNLGTLWLTIGKMSSSIVEQVAWKLSTVNNLDLSYCTNIKAPALEAIGKHCKSLKELHRLTYPPHNMKKEKCENEIHTIVTTIPKLKHLELSYMVLSSECANQILSGCPELQCFDVRRSHVKEEKFVVMVGLRTGVLKSLIIKGLTITPGSPEYQTLPGSNANSSAVACM</sequence>
<dbReference type="PANTHER" id="PTHR38926">
    <property type="entry name" value="F-BOX DOMAIN CONTAINING PROTEIN, EXPRESSED"/>
    <property type="match status" value="1"/>
</dbReference>
<dbReference type="EMBL" id="JACGCM010001615">
    <property type="protein sequence ID" value="KAF6152732.1"/>
    <property type="molecule type" value="Genomic_DNA"/>
</dbReference>
<evidence type="ECO:0000313" key="1">
    <source>
        <dbReference type="EMBL" id="KAF6152732.1"/>
    </source>
</evidence>
<proteinExistence type="predicted"/>
<dbReference type="Proteomes" id="UP000541444">
    <property type="component" value="Unassembled WGS sequence"/>
</dbReference>
<organism evidence="1 2">
    <name type="scientific">Kingdonia uniflora</name>
    <dbReference type="NCBI Taxonomy" id="39325"/>
    <lineage>
        <taxon>Eukaryota</taxon>
        <taxon>Viridiplantae</taxon>
        <taxon>Streptophyta</taxon>
        <taxon>Embryophyta</taxon>
        <taxon>Tracheophyta</taxon>
        <taxon>Spermatophyta</taxon>
        <taxon>Magnoliopsida</taxon>
        <taxon>Ranunculales</taxon>
        <taxon>Circaeasteraceae</taxon>
        <taxon>Kingdonia</taxon>
    </lineage>
</organism>
<dbReference type="OrthoDB" id="975429at2759"/>